<keyword evidence="1" id="KW-1133">Transmembrane helix</keyword>
<keyword evidence="4" id="KW-1185">Reference proteome</keyword>
<keyword evidence="1" id="KW-0812">Transmembrane</keyword>
<dbReference type="InterPro" id="IPR011453">
    <property type="entry name" value="DUF1559"/>
</dbReference>
<dbReference type="Pfam" id="PF07596">
    <property type="entry name" value="SBP_bac_10"/>
    <property type="match status" value="1"/>
</dbReference>
<gene>
    <name evidence="3" type="ORF">HNQ39_002846</name>
</gene>
<protein>
    <submittedName>
        <fullName evidence="3">Prepilin-type N-terminal cleavage/methylation domain-containing protein/prepilin-type processing-associated H-X9-DG protein</fullName>
    </submittedName>
</protein>
<dbReference type="Proteomes" id="UP000520814">
    <property type="component" value="Unassembled WGS sequence"/>
</dbReference>
<dbReference type="RefSeq" id="WP_184197150.1">
    <property type="nucleotide sequence ID" value="NZ_JACHGW010000002.1"/>
</dbReference>
<sequence length="272" mass="29055">MKQKNAFTLIELLVVIAIIAILAAILFPVFAQARAKARQATCISNVKQIALSSMMYVQDYDEQFQPYQTVGLCPSTWAAQGACTANTNVTLGYLALLQPYSKSNLYSQCPEAKQNNKAAGTALRLWLEGRVGYGMAYPPPGENLGALATGSMLASMEAPAEHALLMDVVPDGANGLSIYNSFGGYYNHATTPFALTEYGSSAVLVPANHERPHGRHNGMVTVSFCDGHAKALPFTKVYPVQESVCGAPGSGTGCSTIATTAALQPEIWKLWK</sequence>
<dbReference type="SUPFAM" id="SSF54523">
    <property type="entry name" value="Pili subunits"/>
    <property type="match status" value="1"/>
</dbReference>
<dbReference type="PANTHER" id="PTHR30093">
    <property type="entry name" value="GENERAL SECRETION PATHWAY PROTEIN G"/>
    <property type="match status" value="1"/>
</dbReference>
<dbReference type="NCBIfam" id="TIGR02532">
    <property type="entry name" value="IV_pilin_GFxxxE"/>
    <property type="match status" value="1"/>
</dbReference>
<comment type="caution">
    <text evidence="3">The sequence shown here is derived from an EMBL/GenBank/DDBJ whole genome shotgun (WGS) entry which is preliminary data.</text>
</comment>
<evidence type="ECO:0000256" key="1">
    <source>
        <dbReference type="SAM" id="Phobius"/>
    </source>
</evidence>
<feature type="transmembrane region" description="Helical" evidence="1">
    <location>
        <begin position="12"/>
        <end position="31"/>
    </location>
</feature>
<evidence type="ECO:0000313" key="3">
    <source>
        <dbReference type="EMBL" id="MBB6051055.1"/>
    </source>
</evidence>
<dbReference type="Pfam" id="PF07963">
    <property type="entry name" value="N_methyl"/>
    <property type="match status" value="1"/>
</dbReference>
<dbReference type="InterPro" id="IPR045584">
    <property type="entry name" value="Pilin-like"/>
</dbReference>
<evidence type="ECO:0000313" key="4">
    <source>
        <dbReference type="Proteomes" id="UP000520814"/>
    </source>
</evidence>
<proteinExistence type="predicted"/>
<keyword evidence="1" id="KW-0472">Membrane</keyword>
<dbReference type="InterPro" id="IPR012902">
    <property type="entry name" value="N_methyl_site"/>
</dbReference>
<dbReference type="EMBL" id="JACHGW010000002">
    <property type="protein sequence ID" value="MBB6051055.1"/>
    <property type="molecule type" value="Genomic_DNA"/>
</dbReference>
<feature type="domain" description="DUF1559" evidence="2">
    <location>
        <begin position="32"/>
        <end position="109"/>
    </location>
</feature>
<name>A0A7W9SRD8_ARMRO</name>
<dbReference type="Gene3D" id="3.30.700.10">
    <property type="entry name" value="Glycoprotein, Type 4 Pilin"/>
    <property type="match status" value="1"/>
</dbReference>
<organism evidence="3 4">
    <name type="scientific">Armatimonas rosea</name>
    <dbReference type="NCBI Taxonomy" id="685828"/>
    <lineage>
        <taxon>Bacteria</taxon>
        <taxon>Bacillati</taxon>
        <taxon>Armatimonadota</taxon>
        <taxon>Armatimonadia</taxon>
        <taxon>Armatimonadales</taxon>
        <taxon>Armatimonadaceae</taxon>
        <taxon>Armatimonas</taxon>
    </lineage>
</organism>
<reference evidence="3 4" key="1">
    <citation type="submission" date="2020-08" db="EMBL/GenBank/DDBJ databases">
        <title>Genomic Encyclopedia of Type Strains, Phase IV (KMG-IV): sequencing the most valuable type-strain genomes for metagenomic binning, comparative biology and taxonomic classification.</title>
        <authorList>
            <person name="Goeker M."/>
        </authorList>
    </citation>
    <scope>NUCLEOTIDE SEQUENCE [LARGE SCALE GENOMIC DNA]</scope>
    <source>
        <strain evidence="3 4">DSM 23562</strain>
    </source>
</reference>
<dbReference type="AlphaFoldDB" id="A0A7W9SRD8"/>
<accession>A0A7W9SRD8</accession>
<evidence type="ECO:0000259" key="2">
    <source>
        <dbReference type="Pfam" id="PF07596"/>
    </source>
</evidence>